<dbReference type="RefSeq" id="WP_272753356.1">
    <property type="nucleotide sequence ID" value="NZ_JAQQLF010000042.1"/>
</dbReference>
<comment type="caution">
    <text evidence="1">The sequence shown here is derived from an EMBL/GenBank/DDBJ whole genome shotgun (WGS) entry which is preliminary data.</text>
</comment>
<reference evidence="1 2" key="1">
    <citation type="submission" date="2023-01" db="EMBL/GenBank/DDBJ databases">
        <title>Novel species of the genus Vogesella isolated from rivers.</title>
        <authorList>
            <person name="Lu H."/>
        </authorList>
    </citation>
    <scope>NUCLEOTIDE SEQUENCE [LARGE SCALE GENOMIC DNA]</scope>
    <source>
        <strain evidence="1 2">DC21W</strain>
    </source>
</reference>
<dbReference type="Proteomes" id="UP001219956">
    <property type="component" value="Unassembled WGS sequence"/>
</dbReference>
<protein>
    <submittedName>
        <fullName evidence="1">DUF2199 domain-containing protein</fullName>
    </submittedName>
</protein>
<organism evidence="1 2">
    <name type="scientific">Vogesella aquatica</name>
    <dbReference type="NCBI Taxonomy" id="2984206"/>
    <lineage>
        <taxon>Bacteria</taxon>
        <taxon>Pseudomonadati</taxon>
        <taxon>Pseudomonadota</taxon>
        <taxon>Betaproteobacteria</taxon>
        <taxon>Neisseriales</taxon>
        <taxon>Chromobacteriaceae</taxon>
        <taxon>Vogesella</taxon>
    </lineage>
</organism>
<evidence type="ECO:0000313" key="2">
    <source>
        <dbReference type="Proteomes" id="UP001219956"/>
    </source>
</evidence>
<evidence type="ECO:0000313" key="1">
    <source>
        <dbReference type="EMBL" id="MDC7719182.1"/>
    </source>
</evidence>
<dbReference type="Pfam" id="PF09965">
    <property type="entry name" value="DUF2199"/>
    <property type="match status" value="1"/>
</dbReference>
<dbReference type="EMBL" id="JAQQLF010000042">
    <property type="protein sequence ID" value="MDC7719182.1"/>
    <property type="molecule type" value="Genomic_DNA"/>
</dbReference>
<keyword evidence="2" id="KW-1185">Reference proteome</keyword>
<dbReference type="InterPro" id="IPR018697">
    <property type="entry name" value="DUF2199"/>
</dbReference>
<name>A0ABT5J312_9NEIS</name>
<proteinExistence type="predicted"/>
<gene>
    <name evidence="1" type="ORF">PQU95_18445</name>
</gene>
<accession>A0ABT5J312</accession>
<sequence>MAAIFAFTCTCCNEIHEGSPSYAFNAPDHYACLNEVEKASMGHLDDDLCMIKHDEGCDYFIRALLEVPIHGVEEPFLWGLWVSVSQRSFERYVETFDNPVAGNCFFGWVCNAVPWYPAAGALASDVVVPADGQRPLLFLHQDGENDHPLIVDQKQGISIAKAQQIAEFLLHAS</sequence>